<dbReference type="AlphaFoldDB" id="N0DXZ7"/>
<evidence type="ECO:0000313" key="3">
    <source>
        <dbReference type="Proteomes" id="UP000013167"/>
    </source>
</evidence>
<evidence type="ECO:0000256" key="1">
    <source>
        <dbReference type="SAM" id="MobiDB-lite"/>
    </source>
</evidence>
<accession>N0DXZ7</accession>
<gene>
    <name evidence="2" type="ORF">BN10_1240016</name>
</gene>
<dbReference type="Proteomes" id="UP000013167">
    <property type="component" value="Unassembled WGS sequence"/>
</dbReference>
<reference evidence="2 3" key="1">
    <citation type="journal article" date="2013" name="ISME J.">
        <title>A metabolic model for members of the genus Tetrasphaera involved in enhanced biological phosphorus removal.</title>
        <authorList>
            <person name="Kristiansen R."/>
            <person name="Nguyen H.T.T."/>
            <person name="Saunders A.M."/>
            <person name="Nielsen J.L."/>
            <person name="Wimmer R."/>
            <person name="Le V.Q."/>
            <person name="McIlroy S.J."/>
            <person name="Petrovski S."/>
            <person name="Seviour R.J."/>
            <person name="Calteau A."/>
            <person name="Nielsen K.L."/>
            <person name="Nielsen P.H."/>
        </authorList>
    </citation>
    <scope>NUCLEOTIDE SEQUENCE [LARGE SCALE GENOMIC DNA]</scope>
    <source>
        <strain evidence="2 3">Lp2</strain>
    </source>
</reference>
<proteinExistence type="predicted"/>
<feature type="region of interest" description="Disordered" evidence="1">
    <location>
        <begin position="47"/>
        <end position="69"/>
    </location>
</feature>
<dbReference type="HOGENOM" id="CLU_2774544_0_0_11"/>
<name>N0DXZ7_9MICO</name>
<organism evidence="2 3">
    <name type="scientific">Phycicoccus elongatus Lp2</name>
    <dbReference type="NCBI Taxonomy" id="1193181"/>
    <lineage>
        <taxon>Bacteria</taxon>
        <taxon>Bacillati</taxon>
        <taxon>Actinomycetota</taxon>
        <taxon>Actinomycetes</taxon>
        <taxon>Micrococcales</taxon>
        <taxon>Intrasporangiaceae</taxon>
        <taxon>Phycicoccus</taxon>
    </lineage>
</organism>
<keyword evidence="3" id="KW-1185">Reference proteome</keyword>
<sequence length="69" mass="7218">MAPRDATGTTIWVGWEDTARAVFTVADEARPTSRAAIADLVTAGLTPTCLPAPAGRPPRRSPARSASTR</sequence>
<evidence type="ECO:0000313" key="2">
    <source>
        <dbReference type="EMBL" id="CCH68922.1"/>
    </source>
</evidence>
<comment type="caution">
    <text evidence="2">The sequence shown here is derived from an EMBL/GenBank/DDBJ whole genome shotgun (WGS) entry which is preliminary data.</text>
</comment>
<dbReference type="EMBL" id="CAIZ01000029">
    <property type="protein sequence ID" value="CCH68922.1"/>
    <property type="molecule type" value="Genomic_DNA"/>
</dbReference>
<protein>
    <submittedName>
        <fullName evidence="2">Uncharacterized protein</fullName>
    </submittedName>
</protein>